<proteinExistence type="predicted"/>
<gene>
    <name evidence="1" type="ORF">F5144DRAFT_244011</name>
</gene>
<protein>
    <submittedName>
        <fullName evidence="1">Uncharacterized protein</fullName>
    </submittedName>
</protein>
<accession>A0ACB7P756</accession>
<evidence type="ECO:0000313" key="2">
    <source>
        <dbReference type="Proteomes" id="UP000724584"/>
    </source>
</evidence>
<evidence type="ECO:0000313" key="1">
    <source>
        <dbReference type="EMBL" id="KAH6632150.1"/>
    </source>
</evidence>
<sequence length="291" mass="31778">MIQRRTYHRAVLLLAFSWLILTVSARVGSGSGSSGSDTTTNTDADPNADSSDATTTGSSYNPNYNPNYNPSYNPNYNPNNNPYNPNSGSSNSGGGFNPGFDITQMMDYRRIHGILAATAMVVLFPVGSIIMRVVPGRFAVWVHAGFQMLAWAVYVAAVGMGIYLFENPDTRYHPIIGLVLLVLLIVQPVVGFIHHRVFKKVQKRQVWSYVHLTFGRVGISLGIINGGLGLYLSGASAYHKRVYGIVAGVIWALWMGVAVWSEVRRMRKNRKGAETAVPKGPPAESARASQE</sequence>
<comment type="caution">
    <text evidence="1">The sequence shown here is derived from an EMBL/GenBank/DDBJ whole genome shotgun (WGS) entry which is preliminary data.</text>
</comment>
<name>A0ACB7P756_9PEZI</name>
<keyword evidence="2" id="KW-1185">Reference proteome</keyword>
<dbReference type="EMBL" id="JAGIZQ010000004">
    <property type="protein sequence ID" value="KAH6632150.1"/>
    <property type="molecule type" value="Genomic_DNA"/>
</dbReference>
<dbReference type="Proteomes" id="UP000724584">
    <property type="component" value="Unassembled WGS sequence"/>
</dbReference>
<organism evidence="1 2">
    <name type="scientific">Chaetomium tenue</name>
    <dbReference type="NCBI Taxonomy" id="1854479"/>
    <lineage>
        <taxon>Eukaryota</taxon>
        <taxon>Fungi</taxon>
        <taxon>Dikarya</taxon>
        <taxon>Ascomycota</taxon>
        <taxon>Pezizomycotina</taxon>
        <taxon>Sordariomycetes</taxon>
        <taxon>Sordariomycetidae</taxon>
        <taxon>Sordariales</taxon>
        <taxon>Chaetomiaceae</taxon>
        <taxon>Chaetomium</taxon>
    </lineage>
</organism>
<reference evidence="1 2" key="1">
    <citation type="journal article" date="2021" name="Nat. Commun.">
        <title>Genetic determinants of endophytism in the Arabidopsis root mycobiome.</title>
        <authorList>
            <person name="Mesny F."/>
            <person name="Miyauchi S."/>
            <person name="Thiergart T."/>
            <person name="Pickel B."/>
            <person name="Atanasova L."/>
            <person name="Karlsson M."/>
            <person name="Huettel B."/>
            <person name="Barry K.W."/>
            <person name="Haridas S."/>
            <person name="Chen C."/>
            <person name="Bauer D."/>
            <person name="Andreopoulos W."/>
            <person name="Pangilinan J."/>
            <person name="LaButti K."/>
            <person name="Riley R."/>
            <person name="Lipzen A."/>
            <person name="Clum A."/>
            <person name="Drula E."/>
            <person name="Henrissat B."/>
            <person name="Kohler A."/>
            <person name="Grigoriev I.V."/>
            <person name="Martin F.M."/>
            <person name="Hacquard S."/>
        </authorList>
    </citation>
    <scope>NUCLEOTIDE SEQUENCE [LARGE SCALE GENOMIC DNA]</scope>
    <source>
        <strain evidence="1 2">MPI-SDFR-AT-0079</strain>
    </source>
</reference>